<evidence type="ECO:0000259" key="3">
    <source>
        <dbReference type="PROSITE" id="PS50237"/>
    </source>
</evidence>
<dbReference type="Pfam" id="PF00632">
    <property type="entry name" value="HECT"/>
    <property type="match status" value="1"/>
</dbReference>
<comment type="caution">
    <text evidence="4">The sequence shown here is derived from an EMBL/GenBank/DDBJ whole genome shotgun (WGS) entry which is preliminary data.</text>
</comment>
<name>A0A818YDM0_9BILA</name>
<dbReference type="InterPro" id="IPR042469">
    <property type="entry name" value="HECTD3"/>
</dbReference>
<dbReference type="PANTHER" id="PTHR46654:SF1">
    <property type="entry name" value="E3 UBIQUITIN-PROTEIN LIGASE HECTD3"/>
    <property type="match status" value="1"/>
</dbReference>
<reference evidence="4" key="1">
    <citation type="submission" date="2021-02" db="EMBL/GenBank/DDBJ databases">
        <authorList>
            <person name="Nowell W R."/>
        </authorList>
    </citation>
    <scope>NUCLEOTIDE SEQUENCE</scope>
</reference>
<evidence type="ECO:0000256" key="2">
    <source>
        <dbReference type="PROSITE-ProRule" id="PRU00104"/>
    </source>
</evidence>
<keyword evidence="1 2" id="KW-0833">Ubl conjugation pathway</keyword>
<sequence>MQTCVNFRLSERIQNFMSQLLIVLLSTGTPENSPTIKTLQMMVMDFVYLDLLKQKSQLSISNNINQKFELKLSELPQKFQDVWMIIDIINAITDQTKKTPYPDLLFIQAHNILDKSVVFTLDDVTVSSNYFDNRSDLQLINLMNSNALIAHSFSEFIHSLGSAYAANSISFELYPSLLNIPANCVQNRARLFHVLGASVEKVLSLFDFTFAPGKSILADKIRVAKIYLLTRKRMAWLEQSLKETTTNEPRTYIMHHFPVFTPCIRNSHWITTFNQGYRELHRDAHVTFRSDLHRYWREDRIEMDRFDRDEPSRESITGMCADIFTTRLPLFILCPNDRTNNDLNRDRWIPNVFPPNQLIPGRIKKQYRFVGQLVGIAIRRKHYLDLKFPNLLWKQLVDEQLTMKDIEDVDIQSFVIIKEIEDNMEKSQSAENGCDTDQLLSRSMTELRFDIVSSAGHIYELIRNGKDIPVTVDNVKEYCTRYCEYRLNEFHRQIEYIRQGLYSVVPKYFLTLLTASELEEAVCGNGRIDVELLKRNTRYKYSSLESPYIQRFWKVLSEMFNENQKKLFLKFVWGRTTLPSRDEDFKQKFSISLIVRSECEADKMLPLSNTRLFGLHLPSYSTTEIMHERLNYSITYRSSNDDDH</sequence>
<dbReference type="Proteomes" id="UP000663866">
    <property type="component" value="Unassembled WGS sequence"/>
</dbReference>
<accession>A0A818YDM0</accession>
<evidence type="ECO:0000313" key="5">
    <source>
        <dbReference type="EMBL" id="CAF4008444.1"/>
    </source>
</evidence>
<evidence type="ECO:0000313" key="4">
    <source>
        <dbReference type="EMBL" id="CAF3751411.1"/>
    </source>
</evidence>
<comment type="caution">
    <text evidence="2">Lacks conserved residue(s) required for the propagation of feature annotation.</text>
</comment>
<dbReference type="GO" id="GO:0004842">
    <property type="term" value="F:ubiquitin-protein transferase activity"/>
    <property type="evidence" value="ECO:0007669"/>
    <property type="project" value="InterPro"/>
</dbReference>
<dbReference type="EMBL" id="CAJOBG010000073">
    <property type="protein sequence ID" value="CAF3751411.1"/>
    <property type="molecule type" value="Genomic_DNA"/>
</dbReference>
<evidence type="ECO:0000313" key="6">
    <source>
        <dbReference type="Proteomes" id="UP000663866"/>
    </source>
</evidence>
<dbReference type="PANTHER" id="PTHR46654">
    <property type="entry name" value="E3 UBIQUITIN-PROTEIN LIGASE HECTD3"/>
    <property type="match status" value="1"/>
</dbReference>
<dbReference type="PROSITE" id="PS50237">
    <property type="entry name" value="HECT"/>
    <property type="match status" value="1"/>
</dbReference>
<dbReference type="Gene3D" id="3.30.2160.10">
    <property type="entry name" value="Hect, E3 ligase catalytic domain"/>
    <property type="match status" value="1"/>
</dbReference>
<dbReference type="SUPFAM" id="SSF56204">
    <property type="entry name" value="Hect, E3 ligase catalytic domain"/>
    <property type="match status" value="1"/>
</dbReference>
<dbReference type="InterPro" id="IPR000569">
    <property type="entry name" value="HECT_dom"/>
</dbReference>
<dbReference type="SMART" id="SM00119">
    <property type="entry name" value="HECTc"/>
    <property type="match status" value="1"/>
</dbReference>
<evidence type="ECO:0000256" key="1">
    <source>
        <dbReference type="ARBA" id="ARBA00022786"/>
    </source>
</evidence>
<dbReference type="AlphaFoldDB" id="A0A818YDM0"/>
<dbReference type="Proteomes" id="UP000663842">
    <property type="component" value="Unassembled WGS sequence"/>
</dbReference>
<feature type="domain" description="HECT" evidence="3">
    <location>
        <begin position="276"/>
        <end position="634"/>
    </location>
</feature>
<organism evidence="4 6">
    <name type="scientific">Rotaria magnacalcarata</name>
    <dbReference type="NCBI Taxonomy" id="392030"/>
    <lineage>
        <taxon>Eukaryota</taxon>
        <taxon>Metazoa</taxon>
        <taxon>Spiralia</taxon>
        <taxon>Gnathifera</taxon>
        <taxon>Rotifera</taxon>
        <taxon>Eurotatoria</taxon>
        <taxon>Bdelloidea</taxon>
        <taxon>Philodinida</taxon>
        <taxon>Philodinidae</taxon>
        <taxon>Rotaria</taxon>
    </lineage>
</organism>
<proteinExistence type="predicted"/>
<dbReference type="Gene3D" id="3.90.1750.10">
    <property type="entry name" value="Hect, E3 ligase catalytic domains"/>
    <property type="match status" value="1"/>
</dbReference>
<dbReference type="Gene3D" id="3.30.2410.10">
    <property type="entry name" value="Hect, E3 ligase catalytic domain"/>
    <property type="match status" value="1"/>
</dbReference>
<dbReference type="EMBL" id="CAJOBF010002081">
    <property type="protein sequence ID" value="CAF4008444.1"/>
    <property type="molecule type" value="Genomic_DNA"/>
</dbReference>
<protein>
    <recommendedName>
        <fullName evidence="3">HECT domain-containing protein</fullName>
    </recommendedName>
</protein>
<keyword evidence="6" id="KW-1185">Reference proteome</keyword>
<dbReference type="InterPro" id="IPR035983">
    <property type="entry name" value="Hect_E3_ubiquitin_ligase"/>
</dbReference>
<gene>
    <name evidence="4" type="ORF">OVN521_LOCUS1153</name>
    <name evidence="5" type="ORF">UXM345_LOCUS16615</name>
</gene>